<dbReference type="RefSeq" id="WP_204679932.1">
    <property type="nucleotide sequence ID" value="NZ_BSNR01000017.1"/>
</dbReference>
<proteinExistence type="predicted"/>
<keyword evidence="2" id="KW-1185">Reference proteome</keyword>
<organism evidence="1 2">
    <name type="scientific">Dyella flava</name>
    <dbReference type="NCBI Taxonomy" id="1920170"/>
    <lineage>
        <taxon>Bacteria</taxon>
        <taxon>Pseudomonadati</taxon>
        <taxon>Pseudomonadota</taxon>
        <taxon>Gammaproteobacteria</taxon>
        <taxon>Lysobacterales</taxon>
        <taxon>Rhodanobacteraceae</taxon>
        <taxon>Dyella</taxon>
    </lineage>
</organism>
<evidence type="ECO:0000313" key="2">
    <source>
        <dbReference type="Proteomes" id="UP001430149"/>
    </source>
</evidence>
<accession>A0ABS2JZK9</accession>
<dbReference type="Proteomes" id="UP001430149">
    <property type="component" value="Unassembled WGS sequence"/>
</dbReference>
<gene>
    <name evidence="1" type="ORF">ISP19_03470</name>
</gene>
<name>A0ABS2JZK9_9GAMM</name>
<comment type="caution">
    <text evidence="1">The sequence shown here is derived from an EMBL/GenBank/DDBJ whole genome shotgun (WGS) entry which is preliminary data.</text>
</comment>
<sequence length="69" mass="7763">MKMQSILHVSLPERHDKDVRYVASPSFRGVERRAAIRRTHPALRAAFGRSALNNINQKVGVLRPCQLAA</sequence>
<reference evidence="1" key="1">
    <citation type="submission" date="2020-10" db="EMBL/GenBank/DDBJ databases">
        <title>Phylogeny of dyella-like bacteria.</title>
        <authorList>
            <person name="Fu J."/>
        </authorList>
    </citation>
    <scope>NUCLEOTIDE SEQUENCE</scope>
    <source>
        <strain evidence="1">DHOC52</strain>
    </source>
</reference>
<dbReference type="EMBL" id="JADIKE010000027">
    <property type="protein sequence ID" value="MBM7124428.1"/>
    <property type="molecule type" value="Genomic_DNA"/>
</dbReference>
<evidence type="ECO:0000313" key="1">
    <source>
        <dbReference type="EMBL" id="MBM7124428.1"/>
    </source>
</evidence>
<protein>
    <submittedName>
        <fullName evidence="1">Uncharacterized protein</fullName>
    </submittedName>
</protein>